<dbReference type="Proteomes" id="UP000008141">
    <property type="component" value="Unassembled WGS sequence"/>
</dbReference>
<dbReference type="SUPFAM" id="SSF47095">
    <property type="entry name" value="HMG-box"/>
    <property type="match status" value="1"/>
</dbReference>
<dbReference type="EMBL" id="GL433841">
    <property type="protein sequence ID" value="EFN56889.1"/>
    <property type="molecule type" value="Genomic_DNA"/>
</dbReference>
<feature type="region of interest" description="Disordered" evidence="2">
    <location>
        <begin position="995"/>
        <end position="1121"/>
    </location>
</feature>
<dbReference type="OrthoDB" id="512069at2759"/>
<evidence type="ECO:0000256" key="2">
    <source>
        <dbReference type="SAM" id="MobiDB-lite"/>
    </source>
</evidence>
<feature type="region of interest" description="Disordered" evidence="2">
    <location>
        <begin position="838"/>
        <end position="883"/>
    </location>
</feature>
<gene>
    <name evidence="4" type="ORF">CHLNCDRAFT_51686</name>
</gene>
<evidence type="ECO:0000259" key="3">
    <source>
        <dbReference type="PROSITE" id="PS50118"/>
    </source>
</evidence>
<protein>
    <recommendedName>
        <fullName evidence="3">HMG box domain-containing protein</fullName>
    </recommendedName>
</protein>
<dbReference type="InParanoid" id="E1ZBP0"/>
<keyword evidence="5" id="KW-1185">Reference proteome</keyword>
<keyword evidence="1" id="KW-0238">DNA-binding</keyword>
<dbReference type="Pfam" id="PF00505">
    <property type="entry name" value="HMG_box"/>
    <property type="match status" value="1"/>
</dbReference>
<dbReference type="CDD" id="cd00084">
    <property type="entry name" value="HMG-box_SF"/>
    <property type="match status" value="1"/>
</dbReference>
<feature type="compositionally biased region" description="Basic residues" evidence="2">
    <location>
        <begin position="855"/>
        <end position="864"/>
    </location>
</feature>
<dbReference type="KEGG" id="cvr:CHLNCDRAFT_51686"/>
<dbReference type="RefSeq" id="XP_005848991.1">
    <property type="nucleotide sequence ID" value="XM_005848929.1"/>
</dbReference>
<reference evidence="4 5" key="1">
    <citation type="journal article" date="2010" name="Plant Cell">
        <title>The Chlorella variabilis NC64A genome reveals adaptation to photosymbiosis, coevolution with viruses, and cryptic sex.</title>
        <authorList>
            <person name="Blanc G."/>
            <person name="Duncan G."/>
            <person name="Agarkova I."/>
            <person name="Borodovsky M."/>
            <person name="Gurnon J."/>
            <person name="Kuo A."/>
            <person name="Lindquist E."/>
            <person name="Lucas S."/>
            <person name="Pangilinan J."/>
            <person name="Polle J."/>
            <person name="Salamov A."/>
            <person name="Terry A."/>
            <person name="Yamada T."/>
            <person name="Dunigan D.D."/>
            <person name="Grigoriev I.V."/>
            <person name="Claverie J.M."/>
            <person name="Van Etten J.L."/>
        </authorList>
    </citation>
    <scope>NUCLEOTIDE SEQUENCE [LARGE SCALE GENOMIC DNA]</scope>
    <source>
        <strain evidence="4 5">NC64A</strain>
    </source>
</reference>
<feature type="compositionally biased region" description="Gly residues" evidence="2">
    <location>
        <begin position="871"/>
        <end position="881"/>
    </location>
</feature>
<evidence type="ECO:0000313" key="4">
    <source>
        <dbReference type="EMBL" id="EFN56889.1"/>
    </source>
</evidence>
<evidence type="ECO:0000313" key="5">
    <source>
        <dbReference type="Proteomes" id="UP000008141"/>
    </source>
</evidence>
<feature type="compositionally biased region" description="Low complexity" evidence="2">
    <location>
        <begin position="263"/>
        <end position="272"/>
    </location>
</feature>
<evidence type="ECO:0000256" key="1">
    <source>
        <dbReference type="PROSITE-ProRule" id="PRU00267"/>
    </source>
</evidence>
<dbReference type="AlphaFoldDB" id="E1ZBP0"/>
<organism evidence="5">
    <name type="scientific">Chlorella variabilis</name>
    <name type="common">Green alga</name>
    <dbReference type="NCBI Taxonomy" id="554065"/>
    <lineage>
        <taxon>Eukaryota</taxon>
        <taxon>Viridiplantae</taxon>
        <taxon>Chlorophyta</taxon>
        <taxon>core chlorophytes</taxon>
        <taxon>Trebouxiophyceae</taxon>
        <taxon>Chlorellales</taxon>
        <taxon>Chlorellaceae</taxon>
        <taxon>Chlorella clade</taxon>
        <taxon>Chlorella</taxon>
    </lineage>
</organism>
<dbReference type="InterPro" id="IPR009071">
    <property type="entry name" value="HMG_box_dom"/>
</dbReference>
<feature type="compositionally biased region" description="Low complexity" evidence="2">
    <location>
        <begin position="1069"/>
        <end position="1078"/>
    </location>
</feature>
<proteinExistence type="predicted"/>
<name>E1ZBP0_CHLVA</name>
<keyword evidence="1" id="KW-0539">Nucleus</keyword>
<dbReference type="InterPro" id="IPR036910">
    <property type="entry name" value="HMG_box_dom_sf"/>
</dbReference>
<sequence>MATSATLSLASARLTSPAAHLKLRLMSWNDGQALQAKAALAATYSRTSSFEIPALQAGLAALASPQDISLWPSLSSATPAPARALAGCWATRQPSILPTPAPTTTTNTAACGCQADAEDVLPRYFNTTRTCDDTAPAADMHQATTSAYLPPARRLGASPASLAGHVYPTWSIADICCRHQAPAVEAPAAYVPPQRRTPAEQAVAATAGRPGRPCTFPALTAGPLPERPAPLPAAPMYLMALQGLLPQPSCPALSTPAEEQEAAAEPAGTTTPAPAPEAPAAPATATAKHQRCSWPAPRPMAAVVMALCGQRKQQQKPCRQACHTPGRAAHVAAGGSAGRRLQQATPAAEEVAAPDAVDGAPAAEGSCQAALNYSSVFMPPSAQLQFRLFVNGTRNYTCSTFTLQFGPAMALSRATGDFACVGYYASPFVGYVDCSDPATGLPVGKVTLDTTVPGAVFVAPSPDAASEPWGRFKVTTDGALPPANYIVRYNSTGGAAAGAAQVARMHRRVTRHKVPFLLAQEGESAGRAAAHGRREREREGCAVCQHPAERQTSKGERSTCLPAAEQCVHGGQFLEQAGVELMTTTVVRRPAMVAVLSAAAGSGIGEPMLAQVHLPLSVLGCSQTTVWDLGQLGGGAAAPLAAGGGHSANLAAPEAASAGSGAEDCCWHVVGGRRAFPLPPGYRASCTAYGQRCTLAIEPGACGSCGGSSSGGARGRCPCAGARPPTRFVLRTATGGVFAGATPTAPLAQLALHLGQPAVVNGLEAFGLLAPPVQQALRGAAVAAGMPLDQPVAQQAASAPQPHTRSESPLPAPEAAAAAALISPFAAAAAASRSGSGSEAAAAAGGDGGQGGAARRARRQRQRPQQHEAGSDGGSGDGEQGGMPVVVAGRKVREGCGLQADEEERVVAEVAELLSRGPASSRPQGQRKAGAAPNGGGRGWTAFTAYGCQHREEVRAAHPGRSASEVEKLLGQRWAALPQAERQHYQAVAARVRTAHGGGDGRGGASGGRLAGVHRSQSEGAAAATPATSKPEERPQRAAHPSRYFQGLFDTSLDEEGAGTRDGGGGGRLEAAGPERAASLTSLKRSRSQGGASGEVGASKRKASRPRASAPADVPPSAYGAGMLGLLAGMEVGEALAAELLAAPVTSS</sequence>
<feature type="region of interest" description="Disordered" evidence="2">
    <location>
        <begin position="792"/>
        <end position="815"/>
    </location>
</feature>
<feature type="region of interest" description="Disordered" evidence="2">
    <location>
        <begin position="250"/>
        <end position="293"/>
    </location>
</feature>
<dbReference type="Gene3D" id="1.10.30.10">
    <property type="entry name" value="High mobility group box domain"/>
    <property type="match status" value="1"/>
</dbReference>
<feature type="DNA-binding region" description="HMG box" evidence="1">
    <location>
        <begin position="936"/>
        <end position="996"/>
    </location>
</feature>
<feature type="compositionally biased region" description="Low complexity" evidence="2">
    <location>
        <begin position="1106"/>
        <end position="1121"/>
    </location>
</feature>
<feature type="domain" description="HMG box" evidence="3">
    <location>
        <begin position="936"/>
        <end position="996"/>
    </location>
</feature>
<feature type="compositionally biased region" description="Gly residues" evidence="2">
    <location>
        <begin position="996"/>
        <end position="1010"/>
    </location>
</feature>
<dbReference type="PROSITE" id="PS50118">
    <property type="entry name" value="HMG_BOX_2"/>
    <property type="match status" value="1"/>
</dbReference>
<dbReference type="GeneID" id="17356317"/>
<dbReference type="GO" id="GO:0003677">
    <property type="term" value="F:DNA binding"/>
    <property type="evidence" value="ECO:0007669"/>
    <property type="project" value="UniProtKB-UniRule"/>
</dbReference>
<dbReference type="GO" id="GO:0005634">
    <property type="term" value="C:nucleus"/>
    <property type="evidence" value="ECO:0007669"/>
    <property type="project" value="UniProtKB-UniRule"/>
</dbReference>
<feature type="region of interest" description="Disordered" evidence="2">
    <location>
        <begin position="916"/>
        <end position="939"/>
    </location>
</feature>
<accession>E1ZBP0</accession>